<dbReference type="AlphaFoldDB" id="A0AAJ7PAR6"/>
<protein>
    <submittedName>
        <fullName evidence="3">Calcium-binding protein P-like</fullName>
    </submittedName>
</protein>
<name>A0AAJ7PAR6_9ACAR</name>
<feature type="compositionally biased region" description="Basic residues" evidence="1">
    <location>
        <begin position="11"/>
        <end position="32"/>
    </location>
</feature>
<dbReference type="GeneID" id="108864926"/>
<feature type="compositionally biased region" description="Polar residues" evidence="1">
    <location>
        <begin position="182"/>
        <end position="192"/>
    </location>
</feature>
<organism evidence="2 3">
    <name type="scientific">Galendromus occidentalis</name>
    <name type="common">western predatory mite</name>
    <dbReference type="NCBI Taxonomy" id="34638"/>
    <lineage>
        <taxon>Eukaryota</taxon>
        <taxon>Metazoa</taxon>
        <taxon>Ecdysozoa</taxon>
        <taxon>Arthropoda</taxon>
        <taxon>Chelicerata</taxon>
        <taxon>Arachnida</taxon>
        <taxon>Acari</taxon>
        <taxon>Parasitiformes</taxon>
        <taxon>Mesostigmata</taxon>
        <taxon>Gamasina</taxon>
        <taxon>Phytoseioidea</taxon>
        <taxon>Phytoseiidae</taxon>
        <taxon>Typhlodrominae</taxon>
        <taxon>Galendromus</taxon>
    </lineage>
</organism>
<evidence type="ECO:0000256" key="1">
    <source>
        <dbReference type="SAM" id="MobiDB-lite"/>
    </source>
</evidence>
<feature type="compositionally biased region" description="Low complexity" evidence="1">
    <location>
        <begin position="1"/>
        <end position="10"/>
    </location>
</feature>
<feature type="region of interest" description="Disordered" evidence="1">
    <location>
        <begin position="77"/>
        <end position="284"/>
    </location>
</feature>
<keyword evidence="2" id="KW-1185">Reference proteome</keyword>
<feature type="compositionally biased region" description="Low complexity" evidence="1">
    <location>
        <begin position="260"/>
        <end position="274"/>
    </location>
</feature>
<evidence type="ECO:0000313" key="3">
    <source>
        <dbReference type="RefSeq" id="XP_018496935.1"/>
    </source>
</evidence>
<proteinExistence type="predicted"/>
<dbReference type="Proteomes" id="UP000694867">
    <property type="component" value="Unplaced"/>
</dbReference>
<feature type="region of interest" description="Disordered" evidence="1">
    <location>
        <begin position="1"/>
        <end position="49"/>
    </location>
</feature>
<gene>
    <name evidence="3" type="primary">LOC108864926</name>
</gene>
<evidence type="ECO:0000313" key="2">
    <source>
        <dbReference type="Proteomes" id="UP000694867"/>
    </source>
</evidence>
<dbReference type="KEGG" id="goe:108864926"/>
<feature type="compositionally biased region" description="Low complexity" evidence="1">
    <location>
        <begin position="110"/>
        <end position="165"/>
    </location>
</feature>
<sequence length="284" mass="31026">MPPAPKSSKVLGKKKKQGAKSKSVIKKGRKSGAKSALAKKDKKKGLGGSILSKKSLLSRAGGRRELGGSKLLGNVKLGKLKKSQLVQKPMLEGTKRTAPAPMLRNPTTAQQPASSKQQPQQEQRQQPQQQQYSRSQQQQYQQQQQQQMMQQYPPGYPGQGFPQPNGYGGYPPMPGQGFADPSQVQPEYQQQAPGMPPAEWSPEQQSFVDPSQQYPGQAPNNYMGYNPYEAPQGGFQGQDPGYANPYGAPPYDPNAFDANVPMTGQQPPMGGPVPDWDPYNVYNP</sequence>
<feature type="compositionally biased region" description="Polar residues" evidence="1">
    <location>
        <begin position="202"/>
        <end position="220"/>
    </location>
</feature>
<dbReference type="RefSeq" id="XP_018496935.1">
    <property type="nucleotide sequence ID" value="XM_018641419.1"/>
</dbReference>
<reference evidence="3" key="1">
    <citation type="submission" date="2025-08" db="UniProtKB">
        <authorList>
            <consortium name="RefSeq"/>
        </authorList>
    </citation>
    <scope>IDENTIFICATION</scope>
</reference>
<accession>A0AAJ7PAR6</accession>